<dbReference type="KEGG" id="pfp:PFL1_06541"/>
<dbReference type="GeneID" id="19320614"/>
<evidence type="ECO:0000256" key="1">
    <source>
        <dbReference type="SAM" id="MobiDB-lite"/>
    </source>
</evidence>
<feature type="compositionally biased region" description="Basic and acidic residues" evidence="1">
    <location>
        <begin position="356"/>
        <end position="374"/>
    </location>
</feature>
<dbReference type="RefSeq" id="XP_007882275.1">
    <property type="nucleotide sequence ID" value="XM_007884084.1"/>
</dbReference>
<keyword evidence="2" id="KW-1133">Transmembrane helix</keyword>
<name>A0A061H0L9_9BASI</name>
<evidence type="ECO:0000313" key="5">
    <source>
        <dbReference type="Proteomes" id="UP000053664"/>
    </source>
</evidence>
<dbReference type="HOGENOM" id="CLU_021326_0_0_1"/>
<dbReference type="EMBL" id="KE361649">
    <property type="protein sequence ID" value="EPQ25867.1"/>
    <property type="molecule type" value="Genomic_DNA"/>
</dbReference>
<dbReference type="OrthoDB" id="6361347at2759"/>
<gene>
    <name evidence="4" type="ORF">PFL1_06541</name>
</gene>
<feature type="region of interest" description="Disordered" evidence="1">
    <location>
        <begin position="338"/>
        <end position="374"/>
    </location>
</feature>
<feature type="compositionally biased region" description="Acidic residues" evidence="1">
    <location>
        <begin position="346"/>
        <end position="355"/>
    </location>
</feature>
<feature type="transmembrane region" description="Helical" evidence="2">
    <location>
        <begin position="12"/>
        <end position="34"/>
    </location>
</feature>
<evidence type="ECO:0000259" key="3">
    <source>
        <dbReference type="Pfam" id="PF09995"/>
    </source>
</evidence>
<feature type="transmembrane region" description="Helical" evidence="2">
    <location>
        <begin position="734"/>
        <end position="753"/>
    </location>
</feature>
<dbReference type="Proteomes" id="UP000053664">
    <property type="component" value="Unassembled WGS sequence"/>
</dbReference>
<feature type="domain" description="ER-bound oxygenase mpaB/mpaB'/Rubber oxygenase catalytic" evidence="3">
    <location>
        <begin position="374"/>
        <end position="619"/>
    </location>
</feature>
<keyword evidence="2" id="KW-0812">Transmembrane</keyword>
<feature type="region of interest" description="Disordered" evidence="1">
    <location>
        <begin position="245"/>
        <end position="285"/>
    </location>
</feature>
<accession>A0A061H0L9</accession>
<proteinExistence type="predicted"/>
<dbReference type="PANTHER" id="PTHR37539:SF1">
    <property type="entry name" value="ER-BOUND OXYGENASE MPAB_MPAB'_RUBBER OXYGENASE CATALYTIC DOMAIN-CONTAINING PROTEIN"/>
    <property type="match status" value="1"/>
</dbReference>
<feature type="compositionally biased region" description="Low complexity" evidence="1">
    <location>
        <begin position="264"/>
        <end position="279"/>
    </location>
</feature>
<protein>
    <recommendedName>
        <fullName evidence="3">ER-bound oxygenase mpaB/mpaB'/Rubber oxygenase catalytic domain-containing protein</fullName>
    </recommendedName>
</protein>
<organism evidence="4 5">
    <name type="scientific">Pseudozyma flocculosa PF-1</name>
    <dbReference type="NCBI Taxonomy" id="1277687"/>
    <lineage>
        <taxon>Eukaryota</taxon>
        <taxon>Fungi</taxon>
        <taxon>Dikarya</taxon>
        <taxon>Basidiomycota</taxon>
        <taxon>Ustilaginomycotina</taxon>
        <taxon>Ustilaginomycetes</taxon>
        <taxon>Ustilaginales</taxon>
        <taxon>Ustilaginaceae</taxon>
        <taxon>Pseudozyma</taxon>
    </lineage>
</organism>
<dbReference type="AlphaFoldDB" id="A0A061H0L9"/>
<dbReference type="PANTHER" id="PTHR37539">
    <property type="entry name" value="SECRETED PROTEIN-RELATED"/>
    <property type="match status" value="1"/>
</dbReference>
<evidence type="ECO:0000256" key="2">
    <source>
        <dbReference type="SAM" id="Phobius"/>
    </source>
</evidence>
<feature type="region of interest" description="Disordered" evidence="1">
    <location>
        <begin position="541"/>
        <end position="570"/>
    </location>
</feature>
<dbReference type="InterPro" id="IPR018713">
    <property type="entry name" value="MPAB/Lcp_cat_dom"/>
</dbReference>
<dbReference type="eggNOG" id="ENOG502S0FM">
    <property type="taxonomic scope" value="Eukaryota"/>
</dbReference>
<dbReference type="Pfam" id="PF09995">
    <property type="entry name" value="MPAB_Lcp_cat"/>
    <property type="match status" value="1"/>
</dbReference>
<keyword evidence="2" id="KW-0472">Membrane</keyword>
<evidence type="ECO:0000313" key="4">
    <source>
        <dbReference type="EMBL" id="EPQ25867.1"/>
    </source>
</evidence>
<feature type="region of interest" description="Disordered" evidence="1">
    <location>
        <begin position="671"/>
        <end position="715"/>
    </location>
</feature>
<sequence>MDEGWISSLRSAAVQSPSTMPLLGLFVVALLGLVKGTRQRILSGLSSVYVFLFHRPLRNDPQAFLVSSHSHPLPATSSFLSAWRARSILSSEARSRGFDSFDHLRRRGIHHERDIDWTKPGSPRHGDLIESWDRIAEWDARCIHPSKLQTLRQVGDRLADTALEQASKSQKDPDDTDVLGQIYRLAHVGGDEGNNGNDKNPACSTFWKAARGRPPPGAGALGLEWYAERSRRKGVVGQAVDLHARWPQHPSSSDIEEPPPQPWQPESYSSSSEEAPSQSELDEELEAEAAVLRRGQDVFYKYAGPMLLSLLHFSLAGGFASPRITEVLRQTAYLVPGTRKRRQKEDEEQGLDDKDDGARKGEAGTDGLPKMDKARADRTWSRLLETTQFVLDVMEAQGSMRLPSNGPESGGEGWQSATRVRLLHTAVRQRVLRSASSPQRAHSAFGGYDVERNGVPINQEDLLATLCSFSVAPLASLQAMGIKPTLREREDFVALWRHVGFYMGLEPAVLRACFGNAQTADRTLWCAILHLFGEVEVSGSGSGDGARAHDDQAEASNGAGPPTTPPAPRIKGPTIPVLIACADRPPFHTPLAAHFAISRHLLGPSLSDSLGIPPTDALRTLITDVAFLGMRIPIWFGRFYRAEWERQRLVLARPLLRRLIVWSMGNKRSRFEMPPRGARPSSDQPQQDKPKEQQEQDSPPPNVATHGGGLQDVPEDSEDNLRLVRRWRWLMREMIAVCVLAGVVALGSVVLAVRRFW</sequence>
<dbReference type="InterPro" id="IPR037473">
    <property type="entry name" value="Lcp-like"/>
</dbReference>
<reference evidence="4 5" key="1">
    <citation type="journal article" date="2013" name="Plant Cell">
        <title>The transition from a phytopathogenic smut ancestor to an anamorphic biocontrol agent deciphered by comparative whole-genome analysis.</title>
        <authorList>
            <person name="Lefebvre F."/>
            <person name="Joly D.L."/>
            <person name="Labbe C."/>
            <person name="Teichmann B."/>
            <person name="Linning R."/>
            <person name="Belzile F."/>
            <person name="Bakkeren G."/>
            <person name="Belanger R.R."/>
        </authorList>
    </citation>
    <scope>NUCLEOTIDE SEQUENCE [LARGE SCALE GENOMIC DNA]</scope>
    <source>
        <strain evidence="4 5">PF-1</strain>
    </source>
</reference>
<dbReference type="GO" id="GO:0016491">
    <property type="term" value="F:oxidoreductase activity"/>
    <property type="evidence" value="ECO:0007669"/>
    <property type="project" value="InterPro"/>
</dbReference>